<evidence type="ECO:0000313" key="1">
    <source>
        <dbReference type="EMBL" id="EEU95297.1"/>
    </source>
</evidence>
<proteinExistence type="predicted"/>
<dbReference type="EMBL" id="ACOP02000083">
    <property type="protein sequence ID" value="EEU95297.1"/>
    <property type="molecule type" value="Genomic_DNA"/>
</dbReference>
<accession>C7H9X8</accession>
<name>C7H9X8_FAED2</name>
<dbReference type="AlphaFoldDB" id="C7H9X8"/>
<sequence>MVSEKFCITTRTKQERSEPFLEREGFGSFVLGGVPAAQQKHPQRMAGLFQLRRSALRMLIF</sequence>
<organism evidence="1 2">
    <name type="scientific">Faecalibacterium duncaniae (strain DSM 17677 / JCM 31915 / A2-165)</name>
    <name type="common">Faecalibacterium prausnitzii</name>
    <dbReference type="NCBI Taxonomy" id="411483"/>
    <lineage>
        <taxon>Bacteria</taxon>
        <taxon>Bacillati</taxon>
        <taxon>Bacillota</taxon>
        <taxon>Clostridia</taxon>
        <taxon>Eubacteriales</taxon>
        <taxon>Oscillospiraceae</taxon>
        <taxon>Faecalibacterium</taxon>
    </lineage>
</organism>
<protein>
    <submittedName>
        <fullName evidence="1">Uncharacterized protein</fullName>
    </submittedName>
</protein>
<reference evidence="1" key="1">
    <citation type="submission" date="2009-08" db="EMBL/GenBank/DDBJ databases">
        <authorList>
            <person name="Weinstock G."/>
            <person name="Sodergren E."/>
            <person name="Clifton S."/>
            <person name="Fulton L."/>
            <person name="Fulton B."/>
            <person name="Courtney L."/>
            <person name="Fronick C."/>
            <person name="Harrison M."/>
            <person name="Strong C."/>
            <person name="Farmer C."/>
            <person name="Delahaunty K."/>
            <person name="Markovic C."/>
            <person name="Hall O."/>
            <person name="Minx P."/>
            <person name="Tomlinson C."/>
            <person name="Mitreva M."/>
            <person name="Nelson J."/>
            <person name="Hou S."/>
            <person name="Wollam A."/>
            <person name="Pepin K.H."/>
            <person name="Johnson M."/>
            <person name="Bhonagiri V."/>
            <person name="Nash W.E."/>
            <person name="Warren W."/>
            <person name="Chinwalla A."/>
            <person name="Mardis E.R."/>
            <person name="Wilson R.K."/>
        </authorList>
    </citation>
    <scope>NUCLEOTIDE SEQUENCE [LARGE SCALE GENOMIC DNA]</scope>
    <source>
        <strain evidence="1">A2-165</strain>
    </source>
</reference>
<dbReference type="RefSeq" id="WP_005935460.1">
    <property type="nucleotide sequence ID" value="NZ_JAWJWW010000001.1"/>
</dbReference>
<evidence type="ECO:0000313" key="2">
    <source>
        <dbReference type="Proteomes" id="UP000004619"/>
    </source>
</evidence>
<dbReference type="HOGENOM" id="CLU_2915702_0_0_9"/>
<dbReference type="Proteomes" id="UP000004619">
    <property type="component" value="Unassembled WGS sequence"/>
</dbReference>
<gene>
    <name evidence="1" type="ORF">FAEPRAA2165_03132</name>
</gene>
<keyword evidence="2" id="KW-1185">Reference proteome</keyword>
<comment type="caution">
    <text evidence="1">The sequence shown here is derived from an EMBL/GenBank/DDBJ whole genome shotgun (WGS) entry which is preliminary data.</text>
</comment>